<feature type="transmembrane region" description="Helical" evidence="1">
    <location>
        <begin position="73"/>
        <end position="92"/>
    </location>
</feature>
<name>A0A370C3C2_ASPNG</name>
<evidence type="ECO:0000313" key="3">
    <source>
        <dbReference type="Proteomes" id="UP000253845"/>
    </source>
</evidence>
<sequence length="141" mass="15771">MVSIKWCGGRLHVYNRSLTRGWNWSGLCQTFRLQSLNLQLVKLSRAIGISPASISSSFCSAAVELSNQGPVSLGPVPFCPSVFSFLSFSLFFSRAPHLHAVLFYSLRFLFFFPPSTTCFCAFFLFLHLHNPTSARLSPVPF</sequence>
<evidence type="ECO:0000313" key="2">
    <source>
        <dbReference type="EMBL" id="RDH22404.1"/>
    </source>
</evidence>
<dbReference type="VEuPathDB" id="FungiDB:M747DRAFT_178451"/>
<accession>A0A370C3C2</accession>
<keyword evidence="1" id="KW-0472">Membrane</keyword>
<protein>
    <recommendedName>
        <fullName evidence="4">Transmembrane protein</fullName>
    </recommendedName>
</protein>
<evidence type="ECO:0000256" key="1">
    <source>
        <dbReference type="SAM" id="Phobius"/>
    </source>
</evidence>
<organism evidence="2 3">
    <name type="scientific">Aspergillus niger ATCC 13496</name>
    <dbReference type="NCBI Taxonomy" id="1353008"/>
    <lineage>
        <taxon>Eukaryota</taxon>
        <taxon>Fungi</taxon>
        <taxon>Dikarya</taxon>
        <taxon>Ascomycota</taxon>
        <taxon>Pezizomycotina</taxon>
        <taxon>Eurotiomycetes</taxon>
        <taxon>Eurotiomycetidae</taxon>
        <taxon>Eurotiales</taxon>
        <taxon>Aspergillaceae</taxon>
        <taxon>Aspergillus</taxon>
        <taxon>Aspergillus subgen. Circumdati</taxon>
    </lineage>
</organism>
<dbReference type="EMBL" id="KZ851907">
    <property type="protein sequence ID" value="RDH22404.1"/>
    <property type="molecule type" value="Genomic_DNA"/>
</dbReference>
<feature type="transmembrane region" description="Helical" evidence="1">
    <location>
        <begin position="104"/>
        <end position="128"/>
    </location>
</feature>
<gene>
    <name evidence="2" type="ORF">M747DRAFT_178451</name>
</gene>
<reference evidence="2 3" key="1">
    <citation type="submission" date="2018-07" db="EMBL/GenBank/DDBJ databases">
        <title>Section-level genome sequencing of Aspergillus section Nigri to investigate inter- and intra-species variation.</title>
        <authorList>
            <consortium name="DOE Joint Genome Institute"/>
            <person name="Vesth T.C."/>
            <person name="Nybo J.L."/>
            <person name="Theobald S."/>
            <person name="Frisvad J.C."/>
            <person name="Larsen T.O."/>
            <person name="Nielsen K.F."/>
            <person name="Hoof J.B."/>
            <person name="Brandl J."/>
            <person name="Salamov A."/>
            <person name="Riley R."/>
            <person name="Gladden J.M."/>
            <person name="Phatale P."/>
            <person name="Nielsen M.T."/>
            <person name="Lyhne E.K."/>
            <person name="Kogle M.E."/>
            <person name="Strasser K."/>
            <person name="McDonnell E."/>
            <person name="Barry K."/>
            <person name="Clum A."/>
            <person name="Chen C."/>
            <person name="Nolan M."/>
            <person name="Sandor L."/>
            <person name="Kuo A."/>
            <person name="Lipzen A."/>
            <person name="Hainaut M."/>
            <person name="Drula E."/>
            <person name="Tsang A."/>
            <person name="Magnuson J.K."/>
            <person name="Henrissat B."/>
            <person name="Wiebenga A."/>
            <person name="Simmons B.A."/>
            <person name="Makela M.R."/>
            <person name="De vries R.P."/>
            <person name="Grigoriev I.V."/>
            <person name="Mortensen U.H."/>
            <person name="Baker S.E."/>
            <person name="Andersen M.R."/>
        </authorList>
    </citation>
    <scope>NUCLEOTIDE SEQUENCE [LARGE SCALE GENOMIC DNA]</scope>
    <source>
        <strain evidence="2 3">ATCC 13496</strain>
    </source>
</reference>
<dbReference type="AlphaFoldDB" id="A0A370C3C2"/>
<dbReference type="Proteomes" id="UP000253845">
    <property type="component" value="Unassembled WGS sequence"/>
</dbReference>
<proteinExistence type="predicted"/>
<evidence type="ECO:0008006" key="4">
    <source>
        <dbReference type="Google" id="ProtNLM"/>
    </source>
</evidence>
<keyword evidence="1" id="KW-0812">Transmembrane</keyword>
<keyword evidence="1" id="KW-1133">Transmembrane helix</keyword>